<gene>
    <name evidence="2" type="ORF">A3Q56_05406</name>
</gene>
<dbReference type="EMBL" id="LWCA01000808">
    <property type="protein sequence ID" value="OAF66865.1"/>
    <property type="molecule type" value="Genomic_DNA"/>
</dbReference>
<comment type="caution">
    <text evidence="2">The sequence shown here is derived from an EMBL/GenBank/DDBJ whole genome shotgun (WGS) entry which is preliminary data.</text>
</comment>
<evidence type="ECO:0000313" key="3">
    <source>
        <dbReference type="Proteomes" id="UP000078046"/>
    </source>
</evidence>
<dbReference type="AlphaFoldDB" id="A0A177AXY6"/>
<dbReference type="InterPro" id="IPR000300">
    <property type="entry name" value="IPPc"/>
</dbReference>
<keyword evidence="3" id="KW-1185">Reference proteome</keyword>
<feature type="domain" description="Inositol polyphosphate-related phosphatase" evidence="1">
    <location>
        <begin position="1"/>
        <end position="233"/>
    </location>
</feature>
<evidence type="ECO:0000313" key="2">
    <source>
        <dbReference type="EMBL" id="OAF66865.1"/>
    </source>
</evidence>
<reference evidence="2 3" key="1">
    <citation type="submission" date="2016-04" db="EMBL/GenBank/DDBJ databases">
        <title>The genome of Intoshia linei affirms orthonectids as highly simplified spiralians.</title>
        <authorList>
            <person name="Mikhailov K.V."/>
            <person name="Slusarev G.S."/>
            <person name="Nikitin M.A."/>
            <person name="Logacheva M.D."/>
            <person name="Penin A."/>
            <person name="Aleoshin V."/>
            <person name="Panchin Y.V."/>
        </authorList>
    </citation>
    <scope>NUCLEOTIDE SEQUENCE [LARGE SCALE GENOMIC DNA]</scope>
    <source>
        <strain evidence="2">Intl2013</strain>
        <tissue evidence="2">Whole animal</tissue>
    </source>
</reference>
<evidence type="ECO:0000259" key="1">
    <source>
        <dbReference type="SMART" id="SM00128"/>
    </source>
</evidence>
<accession>A0A177AXY6</accession>
<dbReference type="PANTHER" id="PTHR47039:SF1">
    <property type="entry name" value="INOSITOL POLYPHOSPHATE 5-PHOSPHATASE E"/>
    <property type="match status" value="1"/>
</dbReference>
<dbReference type="InterPro" id="IPR036691">
    <property type="entry name" value="Endo/exonu/phosph_ase_sf"/>
</dbReference>
<proteinExistence type="predicted"/>
<protein>
    <recommendedName>
        <fullName evidence="1">Inositol polyphosphate-related phosphatase domain-containing protein</fullName>
    </recommendedName>
</protein>
<dbReference type="PANTHER" id="PTHR47039">
    <property type="entry name" value="INOSITOL POLYPHOSPHATE 5-PHOSPHATASE E"/>
    <property type="match status" value="1"/>
</dbReference>
<dbReference type="Gene3D" id="3.60.10.10">
    <property type="entry name" value="Endonuclease/exonuclease/phosphatase"/>
    <property type="match status" value="1"/>
</dbReference>
<name>A0A177AXY6_9BILA</name>
<organism evidence="2 3">
    <name type="scientific">Intoshia linei</name>
    <dbReference type="NCBI Taxonomy" id="1819745"/>
    <lineage>
        <taxon>Eukaryota</taxon>
        <taxon>Metazoa</taxon>
        <taxon>Spiralia</taxon>
        <taxon>Lophotrochozoa</taxon>
        <taxon>Mesozoa</taxon>
        <taxon>Orthonectida</taxon>
        <taxon>Rhopaluridae</taxon>
        <taxon>Intoshia</taxon>
    </lineage>
</organism>
<dbReference type="SMART" id="SM00128">
    <property type="entry name" value="IPPc"/>
    <property type="match status" value="1"/>
</dbReference>
<dbReference type="Pfam" id="PF22669">
    <property type="entry name" value="Exo_endo_phos2"/>
    <property type="match status" value="1"/>
</dbReference>
<dbReference type="GO" id="GO:0046856">
    <property type="term" value="P:phosphatidylinositol dephosphorylation"/>
    <property type="evidence" value="ECO:0007669"/>
    <property type="project" value="InterPro"/>
</dbReference>
<sequence>MLGSEYVLYNNYCIGMLYQLIFIRRELIWYCSEAEMDFKSVRFGPKEYKTKGGQATCFQLFGTTFLFVNSHLTPHVKNNEKRLQDYNVISSSLNLPNKIKNRSPYNLGNHNVTSKFDHTIWAGDLNFRMDKDVHELHTKTIIRKDQLLKAIKKKKIFHKFIEGEITFKPTYKYKINTKDFCEDRAPAFTDRILIRSMEKKNSEIILYKSVSSVNSSDHQPVFAIYDIKIYPGRDEVPMNGGKFEHNVWIEAMKRRASGYNEPSRKAVSENHNKVIYSQACSIQ</sequence>
<dbReference type="Proteomes" id="UP000078046">
    <property type="component" value="Unassembled WGS sequence"/>
</dbReference>
<dbReference type="InterPro" id="IPR053321">
    <property type="entry name" value="IPP-5-Phosphatase_Type_IV"/>
</dbReference>
<dbReference type="OrthoDB" id="2248459at2759"/>
<dbReference type="SUPFAM" id="SSF56219">
    <property type="entry name" value="DNase I-like"/>
    <property type="match status" value="1"/>
</dbReference>
<dbReference type="GO" id="GO:0016791">
    <property type="term" value="F:phosphatase activity"/>
    <property type="evidence" value="ECO:0007669"/>
    <property type="project" value="InterPro"/>
</dbReference>